<sequence>MTPHGAQQPVTIDDFQNNIFEYVSIVAELVRGNLEDFFTYTIGVLKSAKTTSNETTTNN</sequence>
<proteinExistence type="predicted"/>
<name>A0A5Q2WCD2_9CAUD</name>
<dbReference type="EMBL" id="MN379461">
    <property type="protein sequence ID" value="QGH75038.1"/>
    <property type="molecule type" value="Genomic_DNA"/>
</dbReference>
<organism evidence="1">
    <name type="scientific">Vibrio phage Rostov M3</name>
    <dbReference type="NCBI Taxonomy" id="2660724"/>
    <lineage>
        <taxon>Viruses</taxon>
        <taxon>Duplodnaviria</taxon>
        <taxon>Heunggongvirae</taxon>
        <taxon>Uroviricota</taxon>
        <taxon>Caudoviricetes</taxon>
    </lineage>
</organism>
<accession>A0A5Q2WCD2</accession>
<reference evidence="1" key="1">
    <citation type="submission" date="2019-08" db="EMBL/GenBank/DDBJ databases">
        <authorList>
            <person name="Pogozhova M.P."/>
            <person name="Pisanov R.V."/>
            <person name="Gaevskaya N.E."/>
            <person name="Vodopyanov A.S."/>
        </authorList>
    </citation>
    <scope>NUCLEOTIDE SEQUENCE</scope>
</reference>
<protein>
    <submittedName>
        <fullName evidence="1">Uncharacterized protein</fullName>
    </submittedName>
</protein>
<evidence type="ECO:0000313" key="1">
    <source>
        <dbReference type="EMBL" id="QGH75038.1"/>
    </source>
</evidence>
<gene>
    <name evidence="1" type="ORF">RostovM3_00020</name>
</gene>